<dbReference type="InParanoid" id="A0A672L2E7"/>
<dbReference type="Ensembl" id="ENSSGRT00000018670.1">
    <property type="protein sequence ID" value="ENSSGRP00000017275.1"/>
    <property type="gene ID" value="ENSSGRG00000010455.1"/>
</dbReference>
<reference evidence="4" key="1">
    <citation type="submission" date="2025-08" db="UniProtKB">
        <authorList>
            <consortium name="Ensembl"/>
        </authorList>
    </citation>
    <scope>IDENTIFICATION</scope>
</reference>
<reference evidence="4" key="2">
    <citation type="submission" date="2025-09" db="UniProtKB">
        <authorList>
            <consortium name="Ensembl"/>
        </authorList>
    </citation>
    <scope>IDENTIFICATION</scope>
</reference>
<feature type="region of interest" description="Disordered" evidence="2">
    <location>
        <begin position="280"/>
        <end position="306"/>
    </location>
</feature>
<evidence type="ECO:0000259" key="3">
    <source>
        <dbReference type="PROSITE" id="PS50001"/>
    </source>
</evidence>
<organism evidence="4 5">
    <name type="scientific">Sinocyclocheilus grahami</name>
    <name type="common">Dianchi golden-line fish</name>
    <name type="synonym">Barbus grahami</name>
    <dbReference type="NCBI Taxonomy" id="75366"/>
    <lineage>
        <taxon>Eukaryota</taxon>
        <taxon>Metazoa</taxon>
        <taxon>Chordata</taxon>
        <taxon>Craniata</taxon>
        <taxon>Vertebrata</taxon>
        <taxon>Euteleostomi</taxon>
        <taxon>Actinopterygii</taxon>
        <taxon>Neopterygii</taxon>
        <taxon>Teleostei</taxon>
        <taxon>Ostariophysi</taxon>
        <taxon>Cypriniformes</taxon>
        <taxon>Cyprinidae</taxon>
        <taxon>Cyprininae</taxon>
        <taxon>Sinocyclocheilus</taxon>
    </lineage>
</organism>
<feature type="domain" description="SH2" evidence="3">
    <location>
        <begin position="97"/>
        <end position="201"/>
    </location>
</feature>
<evidence type="ECO:0000256" key="1">
    <source>
        <dbReference type="PROSITE-ProRule" id="PRU00191"/>
    </source>
</evidence>
<accession>A0A672L2E7</accession>
<evidence type="ECO:0000313" key="5">
    <source>
        <dbReference type="Proteomes" id="UP000472262"/>
    </source>
</evidence>
<feature type="compositionally biased region" description="Low complexity" evidence="2">
    <location>
        <begin position="280"/>
        <end position="302"/>
    </location>
</feature>
<proteinExistence type="predicted"/>
<evidence type="ECO:0000256" key="2">
    <source>
        <dbReference type="SAM" id="MobiDB-lite"/>
    </source>
</evidence>
<dbReference type="InterPro" id="IPR039111">
    <property type="entry name" value="STAP1/STAP2"/>
</dbReference>
<dbReference type="InterPro" id="IPR000980">
    <property type="entry name" value="SH2"/>
</dbReference>
<dbReference type="InterPro" id="IPR036860">
    <property type="entry name" value="SH2_dom_sf"/>
</dbReference>
<sequence length="358" mass="39696">MNIWAALCKSSHIYVEKLDLSGFVSLIDDPSRDRNLEAARLNLRMKDGEIKLTLAVPTTLTLLPGQLHMLKEVVEKEKMRRQARVSSRAPSSPLSLPLVGEIPACFRPVSRTEAEVLLERHPDCGNMLLRPGRDGSSLAVTTRQDLNGSVFRHYRVTQKQQGSYIIDVENPIPCPTLHDVITALVEKTAGTLQPFLLEEPYEENITFVSSNDENGERTLHCAPTGPLSRAPSLPPKQGIISCSTASHNYICCHLFIYCDCCMSEFVCVVCSVGTDRWSLRSQTRSPSSSPRSFSPPGSPSNSMRRLVLSPSPLSQSKAPRASFFNSSKTVYHKISIDSILGGYCVFQHIDSNSKKEYQ</sequence>
<evidence type="ECO:0000313" key="4">
    <source>
        <dbReference type="Ensembl" id="ENSSGRP00000017275.1"/>
    </source>
</evidence>
<dbReference type="Gene3D" id="3.30.505.10">
    <property type="entry name" value="SH2 domain"/>
    <property type="match status" value="1"/>
</dbReference>
<keyword evidence="1" id="KW-0727">SH2 domain</keyword>
<dbReference type="GO" id="GO:0035591">
    <property type="term" value="F:signaling adaptor activity"/>
    <property type="evidence" value="ECO:0007669"/>
    <property type="project" value="InterPro"/>
</dbReference>
<dbReference type="SUPFAM" id="SSF55550">
    <property type="entry name" value="SH2 domain"/>
    <property type="match status" value="1"/>
</dbReference>
<dbReference type="PANTHER" id="PTHR16186">
    <property type="entry name" value="SIGNAL-TRANSDUCING ADAPTOR PROTEIN-RELATED"/>
    <property type="match status" value="1"/>
</dbReference>
<protein>
    <submittedName>
        <fullName evidence="4">Signal transducing adaptor family member 2a</fullName>
    </submittedName>
</protein>
<dbReference type="PROSITE" id="PS50001">
    <property type="entry name" value="SH2"/>
    <property type="match status" value="1"/>
</dbReference>
<dbReference type="Proteomes" id="UP000472262">
    <property type="component" value="Unassembled WGS sequence"/>
</dbReference>
<name>A0A672L2E7_SINGR</name>
<keyword evidence="5" id="KW-1185">Reference proteome</keyword>
<dbReference type="PANTHER" id="PTHR16186:SF11">
    <property type="entry name" value="SIGNAL-TRANSDUCING ADAPTOR PROTEIN 2"/>
    <property type="match status" value="1"/>
</dbReference>